<dbReference type="EMBL" id="SIDB01000012">
    <property type="protein sequence ID" value="KAI3425144.1"/>
    <property type="molecule type" value="Genomic_DNA"/>
</dbReference>
<proteinExistence type="predicted"/>
<keyword evidence="6" id="KW-0406">Ion transport</keyword>
<keyword evidence="3" id="KW-1003">Cell membrane</keyword>
<evidence type="ECO:0000256" key="1">
    <source>
        <dbReference type="ARBA" id="ARBA00004651"/>
    </source>
</evidence>
<dbReference type="AlphaFoldDB" id="A0A9D4TGT3"/>
<comment type="caution">
    <text evidence="10">The sequence shown here is derived from an EMBL/GenBank/DDBJ whole genome shotgun (WGS) entry which is preliminary data.</text>
</comment>
<dbReference type="PANTHER" id="PTHR33281">
    <property type="entry name" value="UPF0187 PROTEIN YNEE"/>
    <property type="match status" value="1"/>
</dbReference>
<evidence type="ECO:0000256" key="5">
    <source>
        <dbReference type="ARBA" id="ARBA00022989"/>
    </source>
</evidence>
<reference evidence="10" key="2">
    <citation type="submission" date="2020-11" db="EMBL/GenBank/DDBJ databases">
        <authorList>
            <person name="Cecchin M."/>
            <person name="Marcolungo L."/>
            <person name="Rossato M."/>
            <person name="Girolomoni L."/>
            <person name="Cosentino E."/>
            <person name="Cuine S."/>
            <person name="Li-Beisson Y."/>
            <person name="Delledonne M."/>
            <person name="Ballottari M."/>
        </authorList>
    </citation>
    <scope>NUCLEOTIDE SEQUENCE</scope>
    <source>
        <strain evidence="10">211/11P</strain>
        <tissue evidence="10">Whole cell</tissue>
    </source>
</reference>
<dbReference type="PANTHER" id="PTHR33281:SF19">
    <property type="entry name" value="VOLTAGE-DEPENDENT ANION CHANNEL-FORMING PROTEIN YNEE"/>
    <property type="match status" value="1"/>
</dbReference>
<dbReference type="OrthoDB" id="1368at2759"/>
<keyword evidence="7 9" id="KW-0472">Membrane</keyword>
<organism evidence="10 11">
    <name type="scientific">Chlorella vulgaris</name>
    <name type="common">Green alga</name>
    <dbReference type="NCBI Taxonomy" id="3077"/>
    <lineage>
        <taxon>Eukaryota</taxon>
        <taxon>Viridiplantae</taxon>
        <taxon>Chlorophyta</taxon>
        <taxon>core chlorophytes</taxon>
        <taxon>Trebouxiophyceae</taxon>
        <taxon>Chlorellales</taxon>
        <taxon>Chlorellaceae</taxon>
        <taxon>Chlorella clade</taxon>
        <taxon>Chlorella</taxon>
    </lineage>
</organism>
<gene>
    <name evidence="10" type="ORF">D9Q98_008915</name>
</gene>
<keyword evidence="11" id="KW-1185">Reference proteome</keyword>
<evidence type="ECO:0000313" key="11">
    <source>
        <dbReference type="Proteomes" id="UP001055712"/>
    </source>
</evidence>
<evidence type="ECO:0000256" key="8">
    <source>
        <dbReference type="SAM" id="MobiDB-lite"/>
    </source>
</evidence>
<accession>A0A9D4TGT3</accession>
<protein>
    <submittedName>
        <fullName evidence="10">Uncharacterized protein</fullName>
    </submittedName>
</protein>
<evidence type="ECO:0000256" key="7">
    <source>
        <dbReference type="ARBA" id="ARBA00023136"/>
    </source>
</evidence>
<dbReference type="Proteomes" id="UP001055712">
    <property type="component" value="Unassembled WGS sequence"/>
</dbReference>
<feature type="transmembrane region" description="Helical" evidence="9">
    <location>
        <begin position="157"/>
        <end position="177"/>
    </location>
</feature>
<keyword evidence="5 9" id="KW-1133">Transmembrane helix</keyword>
<evidence type="ECO:0000313" key="10">
    <source>
        <dbReference type="EMBL" id="KAI3425144.1"/>
    </source>
</evidence>
<keyword evidence="4 9" id="KW-0812">Transmembrane</keyword>
<name>A0A9D4TGT3_CHLVU</name>
<sequence>MQLVLGASRLQPATTATSMKSGARFSTVSGVAQMLRRPGTAALTAPLRSAAAPSQGKRLCTLAAAATDKSSAPSPPPLLTGERKEYNRQFQRPVFDFERWKTHRSSSRYLRHVLGMRDSKIILGLAPPLFYVMTLTTAVAVYGTLAQDGVVPALPDLKFASAPFGLTSFALSLLLVFRTNTSYQRWDEARKMWGSMVNRSRDFTRQTLGYVPESQPELRSMLVRWSAAYPRALMCHLRPNENIAEEVQDILKPEEVKALVASTHRPNYCMQVLTACLKAAQLPAAVTSNSDATGCVPAGAAYRMDENLTVYSDVTGGCERILRTPIPLSYTRHTSRFMMIWLTLLPFTLWDSCRWAALPITFIVSFLLLGIEEIGVSIEEPFTILPLEVIARTIETNLRELEATHGPATLGKAPEGALNATELLHAVIPSSAPGSAPLRDSSSAPAEEAQAAEEPVLVAANGAPAADTKDPIIAQIYDILSGQRKD</sequence>
<feature type="region of interest" description="Disordered" evidence="8">
    <location>
        <begin position="432"/>
        <end position="463"/>
    </location>
</feature>
<dbReference type="InterPro" id="IPR044669">
    <property type="entry name" value="YneE/VCCN1/2-like"/>
</dbReference>
<evidence type="ECO:0000256" key="2">
    <source>
        <dbReference type="ARBA" id="ARBA00022448"/>
    </source>
</evidence>
<dbReference type="GO" id="GO:0005254">
    <property type="term" value="F:chloride channel activity"/>
    <property type="evidence" value="ECO:0007669"/>
    <property type="project" value="InterPro"/>
</dbReference>
<feature type="compositionally biased region" description="Low complexity" evidence="8">
    <location>
        <begin position="444"/>
        <end position="460"/>
    </location>
</feature>
<feature type="transmembrane region" description="Helical" evidence="9">
    <location>
        <begin position="121"/>
        <end position="145"/>
    </location>
</feature>
<reference evidence="10" key="1">
    <citation type="journal article" date="2019" name="Plant J.">
        <title>Chlorella vulgaris genome assembly and annotation reveals the molecular basis for metabolic acclimation to high light conditions.</title>
        <authorList>
            <person name="Cecchin M."/>
            <person name="Marcolungo L."/>
            <person name="Rossato M."/>
            <person name="Girolomoni L."/>
            <person name="Cosentino E."/>
            <person name="Cuine S."/>
            <person name="Li-Beisson Y."/>
            <person name="Delledonne M."/>
            <person name="Ballottari M."/>
        </authorList>
    </citation>
    <scope>NUCLEOTIDE SEQUENCE</scope>
    <source>
        <strain evidence="10">211/11P</strain>
    </source>
</reference>
<evidence type="ECO:0000256" key="4">
    <source>
        <dbReference type="ARBA" id="ARBA00022692"/>
    </source>
</evidence>
<dbReference type="GO" id="GO:0005886">
    <property type="term" value="C:plasma membrane"/>
    <property type="evidence" value="ECO:0007669"/>
    <property type="project" value="UniProtKB-SubCell"/>
</dbReference>
<evidence type="ECO:0000256" key="9">
    <source>
        <dbReference type="SAM" id="Phobius"/>
    </source>
</evidence>
<evidence type="ECO:0000256" key="3">
    <source>
        <dbReference type="ARBA" id="ARBA00022475"/>
    </source>
</evidence>
<keyword evidence="2" id="KW-0813">Transport</keyword>
<evidence type="ECO:0000256" key="6">
    <source>
        <dbReference type="ARBA" id="ARBA00023065"/>
    </source>
</evidence>
<dbReference type="Pfam" id="PF25539">
    <property type="entry name" value="Bestrophin_2"/>
    <property type="match status" value="1"/>
</dbReference>
<comment type="subcellular location">
    <subcellularLocation>
        <location evidence="1">Cell membrane</location>
        <topology evidence="1">Multi-pass membrane protein</topology>
    </subcellularLocation>
</comment>